<dbReference type="Pfam" id="PF01370">
    <property type="entry name" value="Epimerase"/>
    <property type="match status" value="1"/>
</dbReference>
<accession>A0A517SH71</accession>
<sequence length="318" mass="34126">MRGAISFRNRLHLGLAARREEYEMNVLISGSSGLVGRHLMRLLRASGHGVTRLVRREPTSADERFWDPAAGKLDPSVLEGVHAVVNLAGDNIGKGRWNDAKKKRILESRVQTAGLLADTIARSSGKPNVFVTASAIGIYGNRGSEALSESSAAGEGFLVDVCRQWEAAAMKADVRTVLLRFGMILTPEDGALAAMLTPFKLGVGGNMGDGKQYWSWVTLDDAVRVILFALTHAELSGPVNAVAPQPVTNAEFTRALGSVLHRPTFLPMPAFAARLALGEMADSLILSSTRVVPTRLQSAGYEYMHPDLKGALTALLKG</sequence>
<dbReference type="InterPro" id="IPR036291">
    <property type="entry name" value="NAD(P)-bd_dom_sf"/>
</dbReference>
<evidence type="ECO:0000313" key="5">
    <source>
        <dbReference type="Proteomes" id="UP000315700"/>
    </source>
</evidence>
<dbReference type="NCBIfam" id="TIGR01777">
    <property type="entry name" value="yfcH"/>
    <property type="match status" value="1"/>
</dbReference>
<dbReference type="InterPro" id="IPR013549">
    <property type="entry name" value="DUF1731"/>
</dbReference>
<dbReference type="CDD" id="cd05242">
    <property type="entry name" value="SDR_a8"/>
    <property type="match status" value="1"/>
</dbReference>
<reference evidence="4 5" key="1">
    <citation type="submission" date="2019-02" db="EMBL/GenBank/DDBJ databases">
        <title>Deep-cultivation of Planctomycetes and their phenomic and genomic characterization uncovers novel biology.</title>
        <authorList>
            <person name="Wiegand S."/>
            <person name="Jogler M."/>
            <person name="Boedeker C."/>
            <person name="Pinto D."/>
            <person name="Vollmers J."/>
            <person name="Rivas-Marin E."/>
            <person name="Kohn T."/>
            <person name="Peeters S.H."/>
            <person name="Heuer A."/>
            <person name="Rast P."/>
            <person name="Oberbeckmann S."/>
            <person name="Bunk B."/>
            <person name="Jeske O."/>
            <person name="Meyerdierks A."/>
            <person name="Storesund J.E."/>
            <person name="Kallscheuer N."/>
            <person name="Luecker S."/>
            <person name="Lage O.M."/>
            <person name="Pohl T."/>
            <person name="Merkel B.J."/>
            <person name="Hornburger P."/>
            <person name="Mueller R.-W."/>
            <person name="Bruemmer F."/>
            <person name="Labrenz M."/>
            <person name="Spormann A.M."/>
            <person name="Op den Camp H."/>
            <person name="Overmann J."/>
            <person name="Amann R."/>
            <person name="Jetten M.S.M."/>
            <person name="Mascher T."/>
            <person name="Medema M.H."/>
            <person name="Devos D.P."/>
            <person name="Kaster A.-K."/>
            <person name="Ovreas L."/>
            <person name="Rohde M."/>
            <person name="Galperin M.Y."/>
            <person name="Jogler C."/>
        </authorList>
    </citation>
    <scope>NUCLEOTIDE SEQUENCE [LARGE SCALE GENOMIC DNA]</scope>
    <source>
        <strain evidence="4 5">Pan44</strain>
    </source>
</reference>
<evidence type="ECO:0000256" key="1">
    <source>
        <dbReference type="ARBA" id="ARBA00009353"/>
    </source>
</evidence>
<evidence type="ECO:0000313" key="4">
    <source>
        <dbReference type="EMBL" id="QDT55473.1"/>
    </source>
</evidence>
<dbReference type="FunCoup" id="A0A517SH71">
    <property type="interactions" value="350"/>
</dbReference>
<dbReference type="InterPro" id="IPR010099">
    <property type="entry name" value="SDR39U1"/>
</dbReference>
<name>A0A517SH71_9PLAN</name>
<comment type="similarity">
    <text evidence="1">Belongs to the NAD(P)-dependent epimerase/dehydratase family. SDR39U1 subfamily.</text>
</comment>
<dbReference type="Gene3D" id="3.40.50.720">
    <property type="entry name" value="NAD(P)-binding Rossmann-like Domain"/>
    <property type="match status" value="1"/>
</dbReference>
<dbReference type="EMBL" id="CP036271">
    <property type="protein sequence ID" value="QDT55473.1"/>
    <property type="molecule type" value="Genomic_DNA"/>
</dbReference>
<dbReference type="SUPFAM" id="SSF51735">
    <property type="entry name" value="NAD(P)-binding Rossmann-fold domains"/>
    <property type="match status" value="1"/>
</dbReference>
<feature type="domain" description="NAD-dependent epimerase/dehydratase" evidence="2">
    <location>
        <begin position="26"/>
        <end position="234"/>
    </location>
</feature>
<dbReference type="PANTHER" id="PTHR11092">
    <property type="entry name" value="SUGAR NUCLEOTIDE EPIMERASE RELATED"/>
    <property type="match status" value="1"/>
</dbReference>
<feature type="domain" description="DUF1731" evidence="3">
    <location>
        <begin position="268"/>
        <end position="315"/>
    </location>
</feature>
<keyword evidence="5" id="KW-1185">Reference proteome</keyword>
<dbReference type="Proteomes" id="UP000315700">
    <property type="component" value="Chromosome"/>
</dbReference>
<dbReference type="InterPro" id="IPR001509">
    <property type="entry name" value="Epimerase_deHydtase"/>
</dbReference>
<dbReference type="InParanoid" id="A0A517SH71"/>
<dbReference type="Pfam" id="PF08338">
    <property type="entry name" value="DUF1731"/>
    <property type="match status" value="1"/>
</dbReference>
<proteinExistence type="inferred from homology"/>
<organism evidence="4 5">
    <name type="scientific">Caulifigura coniformis</name>
    <dbReference type="NCBI Taxonomy" id="2527983"/>
    <lineage>
        <taxon>Bacteria</taxon>
        <taxon>Pseudomonadati</taxon>
        <taxon>Planctomycetota</taxon>
        <taxon>Planctomycetia</taxon>
        <taxon>Planctomycetales</taxon>
        <taxon>Planctomycetaceae</taxon>
        <taxon>Caulifigura</taxon>
    </lineage>
</organism>
<dbReference type="AlphaFoldDB" id="A0A517SH71"/>
<gene>
    <name evidence="4" type="ORF">Pan44_35160</name>
</gene>
<protein>
    <submittedName>
        <fullName evidence="4">Epimerase family protein</fullName>
    </submittedName>
</protein>
<evidence type="ECO:0000259" key="2">
    <source>
        <dbReference type="Pfam" id="PF01370"/>
    </source>
</evidence>
<evidence type="ECO:0000259" key="3">
    <source>
        <dbReference type="Pfam" id="PF08338"/>
    </source>
</evidence>
<dbReference type="PANTHER" id="PTHR11092:SF0">
    <property type="entry name" value="EPIMERASE FAMILY PROTEIN SDR39U1"/>
    <property type="match status" value="1"/>
</dbReference>
<dbReference type="KEGG" id="ccos:Pan44_35160"/>